<keyword evidence="3" id="KW-0963">Cytoplasm</keyword>
<proteinExistence type="inferred from homology"/>
<dbReference type="Proteomes" id="UP000274756">
    <property type="component" value="Unassembled WGS sequence"/>
</dbReference>
<organism evidence="8 10">
    <name type="scientific">Dracunculus medinensis</name>
    <name type="common">Guinea worm</name>
    <dbReference type="NCBI Taxonomy" id="318479"/>
    <lineage>
        <taxon>Eukaryota</taxon>
        <taxon>Metazoa</taxon>
        <taxon>Ecdysozoa</taxon>
        <taxon>Nematoda</taxon>
        <taxon>Chromadorea</taxon>
        <taxon>Rhabditida</taxon>
        <taxon>Spirurina</taxon>
        <taxon>Dracunculoidea</taxon>
        <taxon>Dracunculidae</taxon>
        <taxon>Dracunculus</taxon>
    </lineage>
</organism>
<evidence type="ECO:0000259" key="5">
    <source>
        <dbReference type="Pfam" id="PF04112"/>
    </source>
</evidence>
<dbReference type="Pfam" id="PF25789">
    <property type="entry name" value="TPR_NAA35"/>
    <property type="match status" value="1"/>
</dbReference>
<keyword evidence="9" id="KW-1185">Reference proteome</keyword>
<sequence length="659" mass="74854">MNNHQEMGDIGLQKLLSEGYNEINPMRGKFDPVDITEEFFAECSKLTVGELAISPNFSLSEAMSAIELMDPKMDIGMVKYDESIQFENLVSTGQLNIWEMDLPELIATMDALLASYIAWLEGNSLAQTVLTCVCLHNLDAVEDPILSAYCRGIIELIYLTRQIIQTATVYDEEDFNGHFVNIRSSDCVKYTSSIKQAELSLQRAIKQKSKDVKLLKAALCRISFLRHFIFSLNVLMPSQLAETTITPFRPNAEEASSHMRIACQCLEEMELTIDLGSQPADGCDGLEFFISCAHLIICVLSRSLLQLVYLPQDDKLMGCVPLSTSVIESIRLRTSAPFIDHLGTIQVDSQCGIFFNEFITDAVKVFLGVIQMFGHNLARQRERIVSCIEDFAALQNEAERFESIYEAMNTMQDSAGLSLSSFVLYHTLLLIEYHFYLSARLDLFAPFEYPYIYWYLSDIVYKLIVNALSHSRDVLLAEKQKGMKIKKKSERKKNSKTWQEGELNRRISAIENSLLFYKAQLALSSAFYQASVGLIAMNKIRIPKNDASERYRFELRMSPFSSLSSPLFVSYDYFMQSSRKENSSSWNSRSCFSYAYDAFAAARTFLEESTDIQEVSEYIRVCKNNMIVSKILSCGGKDKSNIRFILDDCVPLFPILKID</sequence>
<gene>
    <name evidence="7" type="ORF">DME_LOCUS6190</name>
</gene>
<accession>A0A158Q379</accession>
<dbReference type="WBParaSite" id="DME_0000183001-mRNA-1">
    <property type="protein sequence ID" value="DME_0000183001-mRNA-1"/>
    <property type="gene ID" value="DME_0000183001"/>
</dbReference>
<dbReference type="Proteomes" id="UP000038040">
    <property type="component" value="Unplaced"/>
</dbReference>
<dbReference type="InterPro" id="IPR007244">
    <property type="entry name" value="Naa35_N"/>
</dbReference>
<dbReference type="STRING" id="318479.A0A158Q379"/>
<dbReference type="InterPro" id="IPR057983">
    <property type="entry name" value="NAA35-like_N"/>
</dbReference>
<evidence type="ECO:0000313" key="10">
    <source>
        <dbReference type="WBParaSite" id="DME_0000183001-mRNA-1"/>
    </source>
</evidence>
<evidence type="ECO:0000313" key="9">
    <source>
        <dbReference type="Proteomes" id="UP000274756"/>
    </source>
</evidence>
<dbReference type="GO" id="GO:0031417">
    <property type="term" value="C:NatC complex"/>
    <property type="evidence" value="ECO:0007669"/>
    <property type="project" value="InterPro"/>
</dbReference>
<protein>
    <recommendedName>
        <fullName evidence="4">Protein MAK10 homolog</fullName>
    </recommendedName>
</protein>
<dbReference type="AlphaFoldDB" id="A0A158Q379"/>
<evidence type="ECO:0000259" key="6">
    <source>
        <dbReference type="Pfam" id="PF25789"/>
    </source>
</evidence>
<evidence type="ECO:0000256" key="2">
    <source>
        <dbReference type="ARBA" id="ARBA00006289"/>
    </source>
</evidence>
<evidence type="ECO:0000256" key="4">
    <source>
        <dbReference type="ARBA" id="ARBA00030494"/>
    </source>
</evidence>
<comment type="similarity">
    <text evidence="2">Belongs to the MAK10 family.</text>
</comment>
<feature type="domain" description="NAA35-like TPR repeats" evidence="6">
    <location>
        <begin position="286"/>
        <end position="655"/>
    </location>
</feature>
<evidence type="ECO:0000313" key="8">
    <source>
        <dbReference type="Proteomes" id="UP000038040"/>
    </source>
</evidence>
<evidence type="ECO:0000256" key="3">
    <source>
        <dbReference type="ARBA" id="ARBA00022490"/>
    </source>
</evidence>
<dbReference type="InterPro" id="IPR057982">
    <property type="entry name" value="TPR_NAA35"/>
</dbReference>
<dbReference type="OrthoDB" id="269405at2759"/>
<dbReference type="Pfam" id="PF04112">
    <property type="entry name" value="Mak10"/>
    <property type="match status" value="1"/>
</dbReference>
<dbReference type="PANTHER" id="PTHR21373">
    <property type="entry name" value="GLUCOSE REPRESSIBLE PROTEIN MAK10"/>
    <property type="match status" value="1"/>
</dbReference>
<reference evidence="10" key="1">
    <citation type="submission" date="2016-04" db="UniProtKB">
        <authorList>
            <consortium name="WormBaseParasite"/>
        </authorList>
    </citation>
    <scope>IDENTIFICATION</scope>
</reference>
<comment type="subcellular location">
    <subcellularLocation>
        <location evidence="1">Cytoplasm</location>
    </subcellularLocation>
</comment>
<reference evidence="7 9" key="2">
    <citation type="submission" date="2018-11" db="EMBL/GenBank/DDBJ databases">
        <authorList>
            <consortium name="Pathogen Informatics"/>
        </authorList>
    </citation>
    <scope>NUCLEOTIDE SEQUENCE [LARGE SCALE GENOMIC DNA]</scope>
</reference>
<dbReference type="EMBL" id="UYYG01001154">
    <property type="protein sequence ID" value="VDN56217.1"/>
    <property type="molecule type" value="Genomic_DNA"/>
</dbReference>
<name>A0A158Q379_DRAME</name>
<evidence type="ECO:0000313" key="7">
    <source>
        <dbReference type="EMBL" id="VDN56217.1"/>
    </source>
</evidence>
<feature type="domain" description="NAA35-like N-terminal" evidence="5">
    <location>
        <begin position="49"/>
        <end position="184"/>
    </location>
</feature>
<evidence type="ECO:0000256" key="1">
    <source>
        <dbReference type="ARBA" id="ARBA00004496"/>
    </source>
</evidence>
<dbReference type="PANTHER" id="PTHR21373:SF0">
    <property type="entry name" value="N-ALPHA-ACETYLTRANSFERASE 35, NATC AUXILIARY SUBUNIT"/>
    <property type="match status" value="1"/>
</dbReference>